<accession>A0A4U5PDJ3</accession>
<name>A0A4U5PDJ3_STECR</name>
<reference evidence="2 3" key="1">
    <citation type="journal article" date="2015" name="Genome Biol.">
        <title>Comparative genomics of Steinernema reveals deeply conserved gene regulatory networks.</title>
        <authorList>
            <person name="Dillman A.R."/>
            <person name="Macchietto M."/>
            <person name="Porter C.F."/>
            <person name="Rogers A."/>
            <person name="Williams B."/>
            <person name="Antoshechkin I."/>
            <person name="Lee M.M."/>
            <person name="Goodwin Z."/>
            <person name="Lu X."/>
            <person name="Lewis E.E."/>
            <person name="Goodrich-Blair H."/>
            <person name="Stock S.P."/>
            <person name="Adams B.J."/>
            <person name="Sternberg P.W."/>
            <person name="Mortazavi A."/>
        </authorList>
    </citation>
    <scope>NUCLEOTIDE SEQUENCE [LARGE SCALE GENOMIC DNA]</scope>
    <source>
        <strain evidence="2 3">ALL</strain>
    </source>
</reference>
<keyword evidence="1" id="KW-0472">Membrane</keyword>
<evidence type="ECO:0000313" key="2">
    <source>
        <dbReference type="EMBL" id="TKR94468.1"/>
    </source>
</evidence>
<dbReference type="AlphaFoldDB" id="A0A4U5PDJ3"/>
<dbReference type="EMBL" id="AZBU02000002">
    <property type="protein sequence ID" value="TKR94468.1"/>
    <property type="molecule type" value="Genomic_DNA"/>
</dbReference>
<sequence length="91" mass="10344">MNWSPRNPSEFSFCSFIHERISENGEIAANVKEMEEAKSTVASTQKTLRVIYFWLNAGVNVATLIFWGLQTNLNRAKIDVRSTCMTSIKLT</sequence>
<keyword evidence="3" id="KW-1185">Reference proteome</keyword>
<comment type="caution">
    <text evidence="2">The sequence shown here is derived from an EMBL/GenBank/DDBJ whole genome shotgun (WGS) entry which is preliminary data.</text>
</comment>
<evidence type="ECO:0000313" key="3">
    <source>
        <dbReference type="Proteomes" id="UP000298663"/>
    </source>
</evidence>
<feature type="transmembrane region" description="Helical" evidence="1">
    <location>
        <begin position="51"/>
        <end position="69"/>
    </location>
</feature>
<reference evidence="2 3" key="2">
    <citation type="journal article" date="2019" name="G3 (Bethesda)">
        <title>Hybrid Assembly of the Genome of the Entomopathogenic Nematode Steinernema carpocapsae Identifies the X-Chromosome.</title>
        <authorList>
            <person name="Serra L."/>
            <person name="Macchietto M."/>
            <person name="Macias-Munoz A."/>
            <person name="McGill C.J."/>
            <person name="Rodriguez I.M."/>
            <person name="Rodriguez B."/>
            <person name="Murad R."/>
            <person name="Mortazavi A."/>
        </authorList>
    </citation>
    <scope>NUCLEOTIDE SEQUENCE [LARGE SCALE GENOMIC DNA]</scope>
    <source>
        <strain evidence="2 3">ALL</strain>
    </source>
</reference>
<keyword evidence="1" id="KW-0812">Transmembrane</keyword>
<organism evidence="2 3">
    <name type="scientific">Steinernema carpocapsae</name>
    <name type="common">Entomopathogenic nematode</name>
    <dbReference type="NCBI Taxonomy" id="34508"/>
    <lineage>
        <taxon>Eukaryota</taxon>
        <taxon>Metazoa</taxon>
        <taxon>Ecdysozoa</taxon>
        <taxon>Nematoda</taxon>
        <taxon>Chromadorea</taxon>
        <taxon>Rhabditida</taxon>
        <taxon>Tylenchina</taxon>
        <taxon>Panagrolaimomorpha</taxon>
        <taxon>Strongyloidoidea</taxon>
        <taxon>Steinernematidae</taxon>
        <taxon>Steinernema</taxon>
    </lineage>
</organism>
<proteinExistence type="predicted"/>
<dbReference type="Proteomes" id="UP000298663">
    <property type="component" value="Unassembled WGS sequence"/>
</dbReference>
<protein>
    <submittedName>
        <fullName evidence="2">Uncharacterized protein</fullName>
    </submittedName>
</protein>
<keyword evidence="1" id="KW-1133">Transmembrane helix</keyword>
<evidence type="ECO:0000256" key="1">
    <source>
        <dbReference type="SAM" id="Phobius"/>
    </source>
</evidence>
<gene>
    <name evidence="2" type="ORF">L596_008744</name>
</gene>